<feature type="compositionally biased region" description="Low complexity" evidence="1">
    <location>
        <begin position="123"/>
        <end position="135"/>
    </location>
</feature>
<name>U6H594_9EIME</name>
<evidence type="ECO:0000313" key="2">
    <source>
        <dbReference type="EMBL" id="CDI86658.1"/>
    </source>
</evidence>
<reference evidence="2" key="2">
    <citation type="submission" date="2013-10" db="EMBL/GenBank/DDBJ databases">
        <authorList>
            <person name="Aslett M."/>
        </authorList>
    </citation>
    <scope>NUCLEOTIDE SEQUENCE [LARGE SCALE GENOMIC DNA]</scope>
    <source>
        <strain evidence="2">Houghton</strain>
    </source>
</reference>
<dbReference type="OrthoDB" id="69177at2759"/>
<sequence>MGLLQRAMRSPVQPDEGCLCSSEEEDAADRALRFQQTDAGRRLKDERKRTDIQGVRDSFVLKSVLSIDECRRLVEAAEAQGFEYWAKETDNTTCNTVASSDNECQSSNHGSSTSGCNRRKDSSNNSSTSGSSSVSKRANHNYRSAHTLEVEHSDLASLIWQRVKEYVVKEVSFSEEDGERFERDLKGTWEACGVNSTLLFAREATQQRNRKRNRVEY</sequence>
<gene>
    <name evidence="2" type="ORF">EPH_0021050</name>
</gene>
<proteinExistence type="predicted"/>
<feature type="compositionally biased region" description="Polar residues" evidence="1">
    <location>
        <begin position="98"/>
        <end position="116"/>
    </location>
</feature>
<dbReference type="VEuPathDB" id="ToxoDB:EPH_0021050"/>
<protein>
    <submittedName>
        <fullName evidence="2">Uncharacterized protein</fullName>
    </submittedName>
</protein>
<dbReference type="AlphaFoldDB" id="U6H594"/>
<evidence type="ECO:0000256" key="1">
    <source>
        <dbReference type="SAM" id="MobiDB-lite"/>
    </source>
</evidence>
<organism evidence="2 3">
    <name type="scientific">Eimeria praecox</name>
    <dbReference type="NCBI Taxonomy" id="51316"/>
    <lineage>
        <taxon>Eukaryota</taxon>
        <taxon>Sar</taxon>
        <taxon>Alveolata</taxon>
        <taxon>Apicomplexa</taxon>
        <taxon>Conoidasida</taxon>
        <taxon>Coccidia</taxon>
        <taxon>Eucoccidiorida</taxon>
        <taxon>Eimeriorina</taxon>
        <taxon>Eimeriidae</taxon>
        <taxon>Eimeria</taxon>
    </lineage>
</organism>
<feature type="region of interest" description="Disordered" evidence="1">
    <location>
        <begin position="98"/>
        <end position="138"/>
    </location>
</feature>
<dbReference type="Proteomes" id="UP000018201">
    <property type="component" value="Unassembled WGS sequence"/>
</dbReference>
<dbReference type="EMBL" id="HG695810">
    <property type="protein sequence ID" value="CDI86658.1"/>
    <property type="molecule type" value="Genomic_DNA"/>
</dbReference>
<accession>U6H594</accession>
<keyword evidence="3" id="KW-1185">Reference proteome</keyword>
<evidence type="ECO:0000313" key="3">
    <source>
        <dbReference type="Proteomes" id="UP000018201"/>
    </source>
</evidence>
<reference evidence="2" key="1">
    <citation type="submission" date="2013-10" db="EMBL/GenBank/DDBJ databases">
        <title>Genomic analysis of the causative agents of coccidiosis in chickens.</title>
        <authorList>
            <person name="Reid A.J."/>
            <person name="Blake D."/>
            <person name="Billington K."/>
            <person name="Browne H."/>
            <person name="Dunn M."/>
            <person name="Hung S."/>
            <person name="Kawahara F."/>
            <person name="Miranda-Saavedra D."/>
            <person name="Mourier T."/>
            <person name="Nagra H."/>
            <person name="Otto T.D."/>
            <person name="Rawlings N."/>
            <person name="Sanchez A."/>
            <person name="Sanders M."/>
            <person name="Subramaniam C."/>
            <person name="Tay Y."/>
            <person name="Dear P."/>
            <person name="Doerig C."/>
            <person name="Gruber A."/>
            <person name="Parkinson J."/>
            <person name="Shirley M."/>
            <person name="Wan K.L."/>
            <person name="Berriman M."/>
            <person name="Tomley F."/>
            <person name="Pain A."/>
        </authorList>
    </citation>
    <scope>NUCLEOTIDE SEQUENCE [LARGE SCALE GENOMIC DNA]</scope>
    <source>
        <strain evidence="2">Houghton</strain>
    </source>
</reference>